<accession>A0A9N9MTG9</accession>
<protein>
    <submittedName>
        <fullName evidence="2">Uncharacterized protein</fullName>
    </submittedName>
</protein>
<dbReference type="OrthoDB" id="3256376at2759"/>
<sequence>MNSVYFFILLTSLVFLPIQKGHKRVLKLIVEVVSTRYQIMWNCWQASPSLRPSFKDLRETFDKLLESETQYINLEDAKKLDFSQYENLKSEENISERYIVRNGNIL</sequence>
<evidence type="ECO:0000256" key="1">
    <source>
        <dbReference type="SAM" id="SignalP"/>
    </source>
</evidence>
<feature type="chain" id="PRO_5040437078" evidence="1">
    <location>
        <begin position="22"/>
        <end position="106"/>
    </location>
</feature>
<keyword evidence="1" id="KW-0732">Signal</keyword>
<keyword evidence="3" id="KW-1185">Reference proteome</keyword>
<dbReference type="Gene3D" id="1.10.510.10">
    <property type="entry name" value="Transferase(Phosphotransferase) domain 1"/>
    <property type="match status" value="1"/>
</dbReference>
<evidence type="ECO:0000313" key="2">
    <source>
        <dbReference type="EMBL" id="CAG9769595.1"/>
    </source>
</evidence>
<gene>
    <name evidence="2" type="ORF">CEUTPL_LOCUS10101</name>
</gene>
<dbReference type="AlphaFoldDB" id="A0A9N9MTG9"/>
<proteinExistence type="predicted"/>
<reference evidence="2" key="1">
    <citation type="submission" date="2022-01" db="EMBL/GenBank/DDBJ databases">
        <authorList>
            <person name="King R."/>
        </authorList>
    </citation>
    <scope>NUCLEOTIDE SEQUENCE</scope>
</reference>
<dbReference type="Proteomes" id="UP001152799">
    <property type="component" value="Chromosome 5"/>
</dbReference>
<name>A0A9N9MTG9_9CUCU</name>
<dbReference type="EMBL" id="OU892281">
    <property type="protein sequence ID" value="CAG9769595.1"/>
    <property type="molecule type" value="Genomic_DNA"/>
</dbReference>
<organism evidence="2 3">
    <name type="scientific">Ceutorhynchus assimilis</name>
    <name type="common">cabbage seed weevil</name>
    <dbReference type="NCBI Taxonomy" id="467358"/>
    <lineage>
        <taxon>Eukaryota</taxon>
        <taxon>Metazoa</taxon>
        <taxon>Ecdysozoa</taxon>
        <taxon>Arthropoda</taxon>
        <taxon>Hexapoda</taxon>
        <taxon>Insecta</taxon>
        <taxon>Pterygota</taxon>
        <taxon>Neoptera</taxon>
        <taxon>Endopterygota</taxon>
        <taxon>Coleoptera</taxon>
        <taxon>Polyphaga</taxon>
        <taxon>Cucujiformia</taxon>
        <taxon>Curculionidae</taxon>
        <taxon>Ceutorhynchinae</taxon>
        <taxon>Ceutorhynchus</taxon>
    </lineage>
</organism>
<evidence type="ECO:0000313" key="3">
    <source>
        <dbReference type="Proteomes" id="UP001152799"/>
    </source>
</evidence>
<feature type="signal peptide" evidence="1">
    <location>
        <begin position="1"/>
        <end position="21"/>
    </location>
</feature>